<dbReference type="OrthoDB" id="5188998at2"/>
<evidence type="ECO:0000313" key="4">
    <source>
        <dbReference type="Proteomes" id="UP000239415"/>
    </source>
</evidence>
<protein>
    <recommendedName>
        <fullName evidence="5">DUF3099 family protein</fullName>
    </recommendedName>
</protein>
<accession>A0A2T0KDV3</accession>
<sequence>MKKHPERPVLITDAARSQDDQLRSRQIRYVSMMSVRAGCLILGGILISAQVPWLPLWLGLCALGMVLLPWMAVLIANDRPPKSKEERAADAAAREDVRRSLEQPAPEPDYITIDAEIVEEPKLGRAGADPGDGRGAQRAPGL</sequence>
<feature type="compositionally biased region" description="Basic and acidic residues" evidence="1">
    <location>
        <begin position="79"/>
        <end position="101"/>
    </location>
</feature>
<reference evidence="3 4" key="1">
    <citation type="submission" date="2018-03" db="EMBL/GenBank/DDBJ databases">
        <title>Genomic Encyclopedia of Archaeal and Bacterial Type Strains, Phase II (KMG-II): from individual species to whole genera.</title>
        <authorList>
            <person name="Goeker M."/>
        </authorList>
    </citation>
    <scope>NUCLEOTIDE SEQUENCE [LARGE SCALE GENOMIC DNA]</scope>
    <source>
        <strain evidence="3 4">DSM 43146</strain>
    </source>
</reference>
<evidence type="ECO:0000256" key="1">
    <source>
        <dbReference type="SAM" id="MobiDB-lite"/>
    </source>
</evidence>
<organism evidence="3 4">
    <name type="scientific">Actinoplanes italicus</name>
    <dbReference type="NCBI Taxonomy" id="113567"/>
    <lineage>
        <taxon>Bacteria</taxon>
        <taxon>Bacillati</taxon>
        <taxon>Actinomycetota</taxon>
        <taxon>Actinomycetes</taxon>
        <taxon>Micromonosporales</taxon>
        <taxon>Micromonosporaceae</taxon>
        <taxon>Actinoplanes</taxon>
    </lineage>
</organism>
<dbReference type="RefSeq" id="WP_106319606.1">
    <property type="nucleotide sequence ID" value="NZ_BOMO01000003.1"/>
</dbReference>
<comment type="caution">
    <text evidence="3">The sequence shown here is derived from an EMBL/GenBank/DDBJ whole genome shotgun (WGS) entry which is preliminary data.</text>
</comment>
<feature type="transmembrane region" description="Helical" evidence="2">
    <location>
        <begin position="57"/>
        <end position="77"/>
    </location>
</feature>
<dbReference type="InterPro" id="IPR021449">
    <property type="entry name" value="DUF3099"/>
</dbReference>
<gene>
    <name evidence="3" type="ORF">CLV67_106265</name>
</gene>
<proteinExistence type="predicted"/>
<name>A0A2T0KDV3_9ACTN</name>
<evidence type="ECO:0000256" key="2">
    <source>
        <dbReference type="SAM" id="Phobius"/>
    </source>
</evidence>
<evidence type="ECO:0008006" key="5">
    <source>
        <dbReference type="Google" id="ProtNLM"/>
    </source>
</evidence>
<dbReference type="EMBL" id="PVMZ01000006">
    <property type="protein sequence ID" value="PRX21485.1"/>
    <property type="molecule type" value="Genomic_DNA"/>
</dbReference>
<keyword evidence="2" id="KW-0472">Membrane</keyword>
<feature type="region of interest" description="Disordered" evidence="1">
    <location>
        <begin position="79"/>
        <end position="142"/>
    </location>
</feature>
<dbReference type="Pfam" id="PF11298">
    <property type="entry name" value="DUF3099"/>
    <property type="match status" value="1"/>
</dbReference>
<keyword evidence="2" id="KW-0812">Transmembrane</keyword>
<keyword evidence="4" id="KW-1185">Reference proteome</keyword>
<keyword evidence="2" id="KW-1133">Transmembrane helix</keyword>
<dbReference type="Proteomes" id="UP000239415">
    <property type="component" value="Unassembled WGS sequence"/>
</dbReference>
<dbReference type="AlphaFoldDB" id="A0A2T0KDV3"/>
<evidence type="ECO:0000313" key="3">
    <source>
        <dbReference type="EMBL" id="PRX21485.1"/>
    </source>
</evidence>
<feature type="transmembrane region" description="Helical" evidence="2">
    <location>
        <begin position="33"/>
        <end position="51"/>
    </location>
</feature>